<reference evidence="3 4" key="1">
    <citation type="submission" date="2021-11" db="EMBL/GenBank/DDBJ databases">
        <title>Genomic of Niabella pedocola.</title>
        <authorList>
            <person name="Wu T."/>
        </authorList>
    </citation>
    <scope>NUCLEOTIDE SEQUENCE [LARGE SCALE GENOMIC DNA]</scope>
    <source>
        <strain evidence="3 4">JCM 31011</strain>
    </source>
</reference>
<proteinExistence type="predicted"/>
<dbReference type="EMBL" id="JAJNEC010000005">
    <property type="protein sequence ID" value="MCD2422941.1"/>
    <property type="molecule type" value="Genomic_DNA"/>
</dbReference>
<dbReference type="RefSeq" id="WP_231004212.1">
    <property type="nucleotide sequence ID" value="NZ_JAJNEC010000005.1"/>
</dbReference>
<name>A0ABS8PPJ5_9BACT</name>
<comment type="caution">
    <text evidence="3">The sequence shown here is derived from an EMBL/GenBank/DDBJ whole genome shotgun (WGS) entry which is preliminary data.</text>
</comment>
<evidence type="ECO:0000259" key="2">
    <source>
        <dbReference type="Pfam" id="PF13568"/>
    </source>
</evidence>
<sequence length="210" mass="23407">MRKTYLLLLVLACLFVKGNTQVLKSWYAEAQASGGHSWYSNYRGNTQWHPHYKAGVNLVRMGGHLAGFGAGIAFSGEGVSKKYLNLGTRHIENAYYIKVPLFARLLLNRTRKIQPFADAGMEGGFFTGGQSRYIQSDKKSFKDNTVVDNEIDLGLFTRLGVVHRLNDRFTISGFGNYYHGLSQKTHLIGGQSPYVTNRNIAIGIGLARKL</sequence>
<keyword evidence="1" id="KW-0732">Signal</keyword>
<dbReference type="Proteomes" id="UP001199816">
    <property type="component" value="Unassembled WGS sequence"/>
</dbReference>
<keyword evidence="4" id="KW-1185">Reference proteome</keyword>
<feature type="domain" description="Outer membrane protein beta-barrel" evidence="2">
    <location>
        <begin position="43"/>
        <end position="183"/>
    </location>
</feature>
<dbReference type="InterPro" id="IPR025665">
    <property type="entry name" value="Beta-barrel_OMP_2"/>
</dbReference>
<evidence type="ECO:0000313" key="4">
    <source>
        <dbReference type="Proteomes" id="UP001199816"/>
    </source>
</evidence>
<protein>
    <submittedName>
        <fullName evidence="3">PorT family protein</fullName>
    </submittedName>
</protein>
<dbReference type="Pfam" id="PF13568">
    <property type="entry name" value="OMP_b-brl_2"/>
    <property type="match status" value="1"/>
</dbReference>
<gene>
    <name evidence="3" type="ORF">LQ567_09225</name>
</gene>
<feature type="signal peptide" evidence="1">
    <location>
        <begin position="1"/>
        <end position="18"/>
    </location>
</feature>
<organism evidence="3 4">
    <name type="scientific">Niabella pedocola</name>
    <dbReference type="NCBI Taxonomy" id="1752077"/>
    <lineage>
        <taxon>Bacteria</taxon>
        <taxon>Pseudomonadati</taxon>
        <taxon>Bacteroidota</taxon>
        <taxon>Chitinophagia</taxon>
        <taxon>Chitinophagales</taxon>
        <taxon>Chitinophagaceae</taxon>
        <taxon>Niabella</taxon>
    </lineage>
</organism>
<accession>A0ABS8PPJ5</accession>
<evidence type="ECO:0000313" key="3">
    <source>
        <dbReference type="EMBL" id="MCD2422941.1"/>
    </source>
</evidence>
<feature type="chain" id="PRO_5046426943" evidence="1">
    <location>
        <begin position="19"/>
        <end position="210"/>
    </location>
</feature>
<evidence type="ECO:0000256" key="1">
    <source>
        <dbReference type="SAM" id="SignalP"/>
    </source>
</evidence>